<feature type="transmembrane region" description="Helical" evidence="6">
    <location>
        <begin position="311"/>
        <end position="329"/>
    </location>
</feature>
<keyword evidence="2" id="KW-0813">Transport</keyword>
<keyword evidence="4 6" id="KW-1133">Transmembrane helix</keyword>
<dbReference type="PROSITE" id="PS50850">
    <property type="entry name" value="MFS"/>
    <property type="match status" value="1"/>
</dbReference>
<feature type="transmembrane region" description="Helical" evidence="6">
    <location>
        <begin position="186"/>
        <end position="209"/>
    </location>
</feature>
<dbReference type="PANTHER" id="PTHR23519:SF1">
    <property type="entry name" value="AUTOPHAGY-RELATED PROTEIN 22"/>
    <property type="match status" value="1"/>
</dbReference>
<dbReference type="GO" id="GO:0022857">
    <property type="term" value="F:transmembrane transporter activity"/>
    <property type="evidence" value="ECO:0007669"/>
    <property type="project" value="InterPro"/>
</dbReference>
<feature type="transmembrane region" description="Helical" evidence="6">
    <location>
        <begin position="400"/>
        <end position="417"/>
    </location>
</feature>
<dbReference type="InterPro" id="IPR024671">
    <property type="entry name" value="Atg22-like"/>
</dbReference>
<feature type="transmembrane region" description="Helical" evidence="6">
    <location>
        <begin position="115"/>
        <end position="138"/>
    </location>
</feature>
<dbReference type="Gene3D" id="1.20.1250.20">
    <property type="entry name" value="MFS general substrate transporter like domains"/>
    <property type="match status" value="2"/>
</dbReference>
<dbReference type="InterPro" id="IPR036259">
    <property type="entry name" value="MFS_trans_sf"/>
</dbReference>
<keyword evidence="5 6" id="KW-0472">Membrane</keyword>
<dbReference type="GO" id="GO:0012505">
    <property type="term" value="C:endomembrane system"/>
    <property type="evidence" value="ECO:0007669"/>
    <property type="project" value="UniProtKB-SubCell"/>
</dbReference>
<evidence type="ECO:0000256" key="5">
    <source>
        <dbReference type="ARBA" id="ARBA00023136"/>
    </source>
</evidence>
<accession>A0A0G3BMK9</accession>
<evidence type="ECO:0000256" key="3">
    <source>
        <dbReference type="ARBA" id="ARBA00022692"/>
    </source>
</evidence>
<feature type="transmembrane region" description="Helical" evidence="6">
    <location>
        <begin position="150"/>
        <end position="174"/>
    </location>
</feature>
<feature type="transmembrane region" description="Helical" evidence="6">
    <location>
        <begin position="21"/>
        <end position="45"/>
    </location>
</feature>
<dbReference type="OrthoDB" id="9768783at2"/>
<dbReference type="STRING" id="413882.AAW51_1910"/>
<feature type="transmembrane region" description="Helical" evidence="6">
    <location>
        <begin position="282"/>
        <end position="302"/>
    </location>
</feature>
<protein>
    <submittedName>
        <fullName evidence="8">MFS transporter</fullName>
    </submittedName>
</protein>
<evidence type="ECO:0000259" key="7">
    <source>
        <dbReference type="PROSITE" id="PS50850"/>
    </source>
</evidence>
<organism evidence="8 9">
    <name type="scientific">Caldimonas brevitalea</name>
    <dbReference type="NCBI Taxonomy" id="413882"/>
    <lineage>
        <taxon>Bacteria</taxon>
        <taxon>Pseudomonadati</taxon>
        <taxon>Pseudomonadota</taxon>
        <taxon>Betaproteobacteria</taxon>
        <taxon>Burkholderiales</taxon>
        <taxon>Sphaerotilaceae</taxon>
        <taxon>Caldimonas</taxon>
    </lineage>
</organism>
<dbReference type="InterPro" id="IPR020846">
    <property type="entry name" value="MFS_dom"/>
</dbReference>
<dbReference type="Proteomes" id="UP000035352">
    <property type="component" value="Chromosome"/>
</dbReference>
<dbReference type="EMBL" id="CP011371">
    <property type="protein sequence ID" value="AKJ28601.1"/>
    <property type="molecule type" value="Genomic_DNA"/>
</dbReference>
<name>A0A0G3BMK9_9BURK</name>
<evidence type="ECO:0000313" key="8">
    <source>
        <dbReference type="EMBL" id="AKJ28601.1"/>
    </source>
</evidence>
<keyword evidence="3 6" id="KW-0812">Transmembrane</keyword>
<dbReference type="InterPro" id="IPR050495">
    <property type="entry name" value="ATG22/LtaA_families"/>
</dbReference>
<dbReference type="PATRIC" id="fig|413882.6.peg.2008"/>
<feature type="transmembrane region" description="Helical" evidence="6">
    <location>
        <begin position="369"/>
        <end position="394"/>
    </location>
</feature>
<gene>
    <name evidence="8" type="ORF">AAW51_1910</name>
</gene>
<feature type="transmembrane region" description="Helical" evidence="6">
    <location>
        <begin position="245"/>
        <end position="270"/>
    </location>
</feature>
<comment type="subcellular location">
    <subcellularLocation>
        <location evidence="1">Endomembrane system</location>
        <topology evidence="1">Multi-pass membrane protein</topology>
    </subcellularLocation>
</comment>
<reference evidence="8 9" key="1">
    <citation type="submission" date="2015-05" db="EMBL/GenBank/DDBJ databases">
        <authorList>
            <person name="Tang B."/>
            <person name="Yu Y."/>
        </authorList>
    </citation>
    <scope>NUCLEOTIDE SEQUENCE [LARGE SCALE GENOMIC DNA]</scope>
    <source>
        <strain evidence="8 9">DSM 7029</strain>
    </source>
</reference>
<dbReference type="KEGG" id="pbh:AAW51_1910"/>
<evidence type="ECO:0000256" key="2">
    <source>
        <dbReference type="ARBA" id="ARBA00022448"/>
    </source>
</evidence>
<feature type="transmembrane region" description="Helical" evidence="6">
    <location>
        <begin position="57"/>
        <end position="78"/>
    </location>
</feature>
<dbReference type="PANTHER" id="PTHR23519">
    <property type="entry name" value="AUTOPHAGY-RELATED PROTEIN 22"/>
    <property type="match status" value="1"/>
</dbReference>
<dbReference type="AlphaFoldDB" id="A0A0G3BMK9"/>
<dbReference type="SUPFAM" id="SSF103473">
    <property type="entry name" value="MFS general substrate transporter"/>
    <property type="match status" value="1"/>
</dbReference>
<feature type="transmembrane region" description="Helical" evidence="6">
    <location>
        <begin position="90"/>
        <end position="109"/>
    </location>
</feature>
<evidence type="ECO:0000256" key="1">
    <source>
        <dbReference type="ARBA" id="ARBA00004127"/>
    </source>
</evidence>
<dbReference type="Pfam" id="PF11700">
    <property type="entry name" value="ATG22"/>
    <property type="match status" value="2"/>
</dbReference>
<evidence type="ECO:0000256" key="4">
    <source>
        <dbReference type="ARBA" id="ARBA00022989"/>
    </source>
</evidence>
<feature type="domain" description="Major facilitator superfamily (MFS) profile" evidence="7">
    <location>
        <begin position="245"/>
        <end position="436"/>
    </location>
</feature>
<sequence>MAWFPQDALNDGVRKREVFAWAMYDFANSGYTTVVLTAVFNAYFVSVVAGNAPWGTFAWTASLAASCAVVMLTMPTLGAYADLHAAKKRLLAVTTTGCVLSTLALGLVGRGDVGWAVVAVIVSNTCYAWGESLTASFLPELARADALGRVSGWGWSFGYFGGMLSLGLSLAYVLWAQARGQTATEFVPVTLVITAAVYGLASLVTFAWLRERALPQTLPPGSSGLAASLRRLAATWRHARDYRDFVWLLACTACYQAGIAVVIALAAVYAEQVLGFQQTDTMALVFLVNVASALGAFGFGYLQDRVGHKSALGWTLVGWLVMTALAVAATSAPVFWVAALIAGLCMGSSQSAGRALAGVFAPPRHLAEFYGLWTFAVRLAAIIGPVTYGVVSWLTAGNHRLAFLSTALFFGAGLALLRPVDVARGRAAAQGTALQR</sequence>
<evidence type="ECO:0000313" key="9">
    <source>
        <dbReference type="Proteomes" id="UP000035352"/>
    </source>
</evidence>
<proteinExistence type="predicted"/>
<evidence type="ECO:0000256" key="6">
    <source>
        <dbReference type="SAM" id="Phobius"/>
    </source>
</evidence>
<keyword evidence="9" id="KW-1185">Reference proteome</keyword>
<dbReference type="RefSeq" id="WP_047194428.1">
    <property type="nucleotide sequence ID" value="NZ_CP011371.1"/>
</dbReference>